<evidence type="ECO:0008006" key="3">
    <source>
        <dbReference type="Google" id="ProtNLM"/>
    </source>
</evidence>
<proteinExistence type="predicted"/>
<accession>H1L087</accession>
<name>H1L087_9EURY</name>
<gene>
    <name evidence="1" type="ORF">MetfoDRAFT_1461</name>
</gene>
<protein>
    <recommendedName>
        <fullName evidence="3">Pentapeptide repeat protein</fullName>
    </recommendedName>
</protein>
<dbReference type="EMBL" id="AGJL01000039">
    <property type="protein sequence ID" value="EHP85138.1"/>
    <property type="molecule type" value="Genomic_DNA"/>
</dbReference>
<evidence type="ECO:0000313" key="2">
    <source>
        <dbReference type="Proteomes" id="UP000003706"/>
    </source>
</evidence>
<dbReference type="STRING" id="647171.MetfoDRAFT_1461"/>
<dbReference type="InterPro" id="IPR001646">
    <property type="entry name" value="5peptide_repeat"/>
</dbReference>
<keyword evidence="2" id="KW-1185">Reference proteome</keyword>
<evidence type="ECO:0000313" key="1">
    <source>
        <dbReference type="EMBL" id="EHP85138.1"/>
    </source>
</evidence>
<reference evidence="1 2" key="1">
    <citation type="submission" date="2011-09" db="EMBL/GenBank/DDBJ databases">
        <title>The draft genome of Methanotorris formicicus Mc-S-70.</title>
        <authorList>
            <consortium name="US DOE Joint Genome Institute (JGI-PGF)"/>
            <person name="Lucas S."/>
            <person name="Han J."/>
            <person name="Lapidus A."/>
            <person name="Cheng J.-F."/>
            <person name="Goodwin L."/>
            <person name="Pitluck S."/>
            <person name="Peters L."/>
            <person name="Land M.L."/>
            <person name="Hauser L."/>
            <person name="Sieprawska-Lupa M."/>
            <person name="Takai K."/>
            <person name="Miyazaki J."/>
            <person name="Whitman W."/>
            <person name="Woyke T.J."/>
        </authorList>
    </citation>
    <scope>NUCLEOTIDE SEQUENCE [LARGE SCALE GENOMIC DNA]</scope>
    <source>
        <strain evidence="1 2">Mc-S-70</strain>
    </source>
</reference>
<organism evidence="1 2">
    <name type="scientific">Methanotorris formicicus Mc-S-70</name>
    <dbReference type="NCBI Taxonomy" id="647171"/>
    <lineage>
        <taxon>Archaea</taxon>
        <taxon>Methanobacteriati</taxon>
        <taxon>Methanobacteriota</taxon>
        <taxon>Methanomada group</taxon>
        <taxon>Methanococci</taxon>
        <taxon>Methanococcales</taxon>
        <taxon>Methanocaldococcaceae</taxon>
        <taxon>Methanotorris</taxon>
    </lineage>
</organism>
<sequence length="385" mass="45867">MCIFHHPSYWKEYRDEVREAFYNEVVDAVTNDKELICVGYHLPEIDFRDFADRIGEDKIIFKKRVIFEEANFQKINFGRVEFRENVHFSKAKFNGIVRFLEAIFDGKVYFSRTVFMGEAEFLGTVFNGMAIFSRAVFNEGANFSRTTFNKKAYFLGTIFKRDVDFSRTTFKGDVDFLGVTFKNLTKFINVFFELAKFLHCIFEDITVFKRRETFSPDKNEVVIFNFVNFKNPQNTTFMDFPLSKISFLMTDVKDITIIARAEEILSEKLLRYKEKEEWGKINEINKNENFEKVIKILRPYLRQETVLAEYRNIRKSFEKNRTFVEASELFIKEMELLKKGLPWYEKAVYDFYYGLSKYGESIIRPIFWSVVFIFVYPLTVSPNMH</sequence>
<dbReference type="Proteomes" id="UP000003706">
    <property type="component" value="Unassembled WGS sequence"/>
</dbReference>
<dbReference type="AlphaFoldDB" id="H1L087"/>
<dbReference type="Gene3D" id="2.160.20.80">
    <property type="entry name" value="E3 ubiquitin-protein ligase SopA"/>
    <property type="match status" value="1"/>
</dbReference>
<comment type="caution">
    <text evidence="1">The sequence shown here is derived from an EMBL/GenBank/DDBJ whole genome shotgun (WGS) entry which is preliminary data.</text>
</comment>
<dbReference type="Pfam" id="PF13576">
    <property type="entry name" value="Pentapeptide_3"/>
    <property type="match status" value="2"/>
</dbReference>